<protein>
    <recommendedName>
        <fullName evidence="12">Receptor for retinol uptake STRA6</fullName>
    </recommendedName>
</protein>
<feature type="chain" id="PRO_5016984347" description="Receptor for retinol uptake STRA6" evidence="9">
    <location>
        <begin position="20"/>
        <end position="907"/>
    </location>
</feature>
<organism evidence="10 11">
    <name type="scientific">Rhizopus azygosporus</name>
    <name type="common">Rhizopus microsporus var. azygosporus</name>
    <dbReference type="NCBI Taxonomy" id="86630"/>
    <lineage>
        <taxon>Eukaryota</taxon>
        <taxon>Fungi</taxon>
        <taxon>Fungi incertae sedis</taxon>
        <taxon>Mucoromycota</taxon>
        <taxon>Mucoromycotina</taxon>
        <taxon>Mucoromycetes</taxon>
        <taxon>Mucorales</taxon>
        <taxon>Mucorineae</taxon>
        <taxon>Rhizopodaceae</taxon>
        <taxon>Rhizopus</taxon>
    </lineage>
</organism>
<accession>A0A367JJP8</accession>
<feature type="transmembrane region" description="Helical" evidence="8">
    <location>
        <begin position="327"/>
        <end position="348"/>
    </location>
</feature>
<evidence type="ECO:0000256" key="8">
    <source>
        <dbReference type="SAM" id="Phobius"/>
    </source>
</evidence>
<feature type="transmembrane region" description="Helical" evidence="8">
    <location>
        <begin position="360"/>
        <end position="383"/>
    </location>
</feature>
<feature type="transmembrane region" description="Helical" evidence="8">
    <location>
        <begin position="389"/>
        <end position="413"/>
    </location>
</feature>
<dbReference type="STRING" id="86630.A0A367JJP8"/>
<keyword evidence="11" id="KW-1185">Reference proteome</keyword>
<feature type="transmembrane region" description="Helical" evidence="8">
    <location>
        <begin position="730"/>
        <end position="748"/>
    </location>
</feature>
<keyword evidence="5 8" id="KW-1133">Transmembrane helix</keyword>
<dbReference type="EMBL" id="PJQL01001165">
    <property type="protein sequence ID" value="RCH90174.1"/>
    <property type="molecule type" value="Genomic_DNA"/>
</dbReference>
<dbReference type="InterPro" id="IPR026612">
    <property type="entry name" value="STRA6-like"/>
</dbReference>
<dbReference type="OrthoDB" id="2376984at2759"/>
<gene>
    <name evidence="10" type="ORF">CU097_008731</name>
</gene>
<keyword evidence="4 8" id="KW-0812">Transmembrane</keyword>
<feature type="transmembrane region" description="Helical" evidence="8">
    <location>
        <begin position="504"/>
        <end position="525"/>
    </location>
</feature>
<keyword evidence="7" id="KW-0675">Receptor</keyword>
<evidence type="ECO:0000256" key="5">
    <source>
        <dbReference type="ARBA" id="ARBA00022989"/>
    </source>
</evidence>
<evidence type="ECO:0000256" key="3">
    <source>
        <dbReference type="ARBA" id="ARBA00022475"/>
    </source>
</evidence>
<feature type="transmembrane region" description="Helical" evidence="8">
    <location>
        <begin position="289"/>
        <end position="307"/>
    </location>
</feature>
<evidence type="ECO:0000256" key="1">
    <source>
        <dbReference type="ARBA" id="ARBA00004651"/>
    </source>
</evidence>
<evidence type="ECO:0000256" key="7">
    <source>
        <dbReference type="ARBA" id="ARBA00023170"/>
    </source>
</evidence>
<dbReference type="Pfam" id="PF14752">
    <property type="entry name" value="RBP_receptor"/>
    <property type="match status" value="1"/>
</dbReference>
<feature type="transmembrane region" description="Helical" evidence="8">
    <location>
        <begin position="639"/>
        <end position="672"/>
    </location>
</feature>
<feature type="transmembrane region" description="Helical" evidence="8">
    <location>
        <begin position="248"/>
        <end position="269"/>
    </location>
</feature>
<evidence type="ECO:0000256" key="6">
    <source>
        <dbReference type="ARBA" id="ARBA00023136"/>
    </source>
</evidence>
<dbReference type="AlphaFoldDB" id="A0A367JJP8"/>
<evidence type="ECO:0000256" key="4">
    <source>
        <dbReference type="ARBA" id="ARBA00022692"/>
    </source>
</evidence>
<keyword evidence="3" id="KW-1003">Cell membrane</keyword>
<dbReference type="GO" id="GO:0038023">
    <property type="term" value="F:signaling receptor activity"/>
    <property type="evidence" value="ECO:0007669"/>
    <property type="project" value="InterPro"/>
</dbReference>
<keyword evidence="2" id="KW-0813">Transport</keyword>
<feature type="signal peptide" evidence="9">
    <location>
        <begin position="1"/>
        <end position="19"/>
    </location>
</feature>
<dbReference type="GO" id="GO:0005886">
    <property type="term" value="C:plasma membrane"/>
    <property type="evidence" value="ECO:0007669"/>
    <property type="project" value="UniProtKB-SubCell"/>
</dbReference>
<keyword evidence="6 8" id="KW-0472">Membrane</keyword>
<evidence type="ECO:0000256" key="9">
    <source>
        <dbReference type="SAM" id="SignalP"/>
    </source>
</evidence>
<comment type="subcellular location">
    <subcellularLocation>
        <location evidence="1">Cell membrane</location>
        <topology evidence="1">Multi-pass membrane protein</topology>
    </subcellularLocation>
</comment>
<dbReference type="PANTHER" id="PTHR21444:SF15">
    <property type="entry name" value="RECEPTOR FOR RETINOL UPTAKE STRA6"/>
    <property type="match status" value="1"/>
</dbReference>
<dbReference type="PANTHER" id="PTHR21444">
    <property type="entry name" value="COILED-COIL DOMAIN-CONTAINING PROTEIN 180"/>
    <property type="match status" value="1"/>
</dbReference>
<evidence type="ECO:0008006" key="12">
    <source>
        <dbReference type="Google" id="ProtNLM"/>
    </source>
</evidence>
<reference evidence="10 11" key="1">
    <citation type="journal article" date="2018" name="G3 (Bethesda)">
        <title>Phylogenetic and Phylogenomic Definition of Rhizopus Species.</title>
        <authorList>
            <person name="Gryganskyi A.P."/>
            <person name="Golan J."/>
            <person name="Dolatabadi S."/>
            <person name="Mondo S."/>
            <person name="Robb S."/>
            <person name="Idnurm A."/>
            <person name="Muszewska A."/>
            <person name="Steczkiewicz K."/>
            <person name="Masonjones S."/>
            <person name="Liao H.L."/>
            <person name="Gajdeczka M.T."/>
            <person name="Anike F."/>
            <person name="Vuek A."/>
            <person name="Anishchenko I.M."/>
            <person name="Voigt K."/>
            <person name="de Hoog G.S."/>
            <person name="Smith M.E."/>
            <person name="Heitman J."/>
            <person name="Vilgalys R."/>
            <person name="Stajich J.E."/>
        </authorList>
    </citation>
    <scope>NUCLEOTIDE SEQUENCE [LARGE SCALE GENOMIC DNA]</scope>
    <source>
        <strain evidence="10 11">CBS 357.93</strain>
    </source>
</reference>
<feature type="transmembrane region" description="Helical" evidence="8">
    <location>
        <begin position="684"/>
        <end position="703"/>
    </location>
</feature>
<name>A0A367JJP8_RHIAZ</name>
<dbReference type="Proteomes" id="UP000252139">
    <property type="component" value="Unassembled WGS sequence"/>
</dbReference>
<comment type="caution">
    <text evidence="10">The sequence shown here is derived from an EMBL/GenBank/DDBJ whole genome shotgun (WGS) entry which is preliminary data.</text>
</comment>
<evidence type="ECO:0000313" key="10">
    <source>
        <dbReference type="EMBL" id="RCH90174.1"/>
    </source>
</evidence>
<evidence type="ECO:0000256" key="2">
    <source>
        <dbReference type="ARBA" id="ARBA00022448"/>
    </source>
</evidence>
<proteinExistence type="predicted"/>
<sequence>MKACILVCPLLVYVQYASAIAFTTRCWEILNGKENMFKDGLCKEINQLGNQGWHTLESDDWVYYPQQYVNVSFTALDVSVTLVGGCCAPSRYKPTDFLYRDDGSSYKNTGNKIVAISDRPIVQNITIQGWYMQSFVDDGAVNLTLVPTINHPDKQSVFYELIAFDRAMVITYQFFNDQDKVIGNYSSGLLRNSISIPDITLPRYTRRIVVSIFSSRADPMCFAYIYAGVYIYSPFTTLTKVCAKLTTLLQYACLGNFIVIPLIFTIMSYTSDFSFPPPARFLCRAPANMIHMCIIITLGSFISSQAWHMLNSEAIMFHEWLPRAVRIIEIFLSFFLLAVYFYPVFICYHASYRSRVANIMGAYTILALFALRLSIELPNYVIVYPQSQGFLVVNLLTITPTIGAYFAVFAYFITRSLTFKSCVLCGVAFLEVQDIEEEYVKRLFYSHTKRKRKTRNHDSLLGRLWDFITIDWPQIRAMPINLRKLLKQFLRYLFGIDELVRIPFAIKASLTLLVYCLAQLIPLLLNEMIGTGAVVSRHICQWSPYLVQLHYDKDPLSFAIKTYYFMRIVTYIAAFGGGVCNVQQNCHCYHSCSNAYSPVCILFSLGILRRFTKDILKIRKGDYSLFKGKRNNRMDVDDAIRFLGVFIGFGFTGTLYLMLEVFLIGTFITMLIQLDMLRELLLKRLGYGAYFASFFVAIIVQFLQKRVTNLVFIESRTRFMVHHRAPFLHYWYFMMLTSMTKALISYFLRTLKLALRYPMYSLRVDRNAETWSVRDGDAGFTAYSGMILTDHEYNNPIALTFIECILDCIQHSFQKNVLSKYFIFGEHKRKLCRYHIKSSRNQIKSENWKNGSTKDSIKKISSDVKEEQIGLSRRARNRWFLAYTLVNNPQLRADRQRKGIEIQITTD</sequence>
<evidence type="ECO:0000313" key="11">
    <source>
        <dbReference type="Proteomes" id="UP000252139"/>
    </source>
</evidence>
<keyword evidence="9" id="KW-0732">Signal</keyword>